<comment type="similarity">
    <text evidence="2">Belongs to the bacterial solute-binding protein 1 family.</text>
</comment>
<dbReference type="PANTHER" id="PTHR43649:SF29">
    <property type="entry name" value="OSMOPROTECTIVE COMPOUNDS-BINDING PROTEIN GGTB"/>
    <property type="match status" value="1"/>
</dbReference>
<evidence type="ECO:0000256" key="3">
    <source>
        <dbReference type="ARBA" id="ARBA00022448"/>
    </source>
</evidence>
<reference evidence="5 6" key="1">
    <citation type="submission" date="2016-10" db="EMBL/GenBank/DDBJ databases">
        <authorList>
            <person name="de Groot N.N."/>
        </authorList>
    </citation>
    <scope>NUCLEOTIDE SEQUENCE [LARGE SCALE GENOMIC DNA]</scope>
    <source>
        <strain evidence="5 6">DSM 16213</strain>
    </source>
</reference>
<evidence type="ECO:0000256" key="4">
    <source>
        <dbReference type="SAM" id="SignalP"/>
    </source>
</evidence>
<dbReference type="Gene3D" id="3.40.190.10">
    <property type="entry name" value="Periplasmic binding protein-like II"/>
    <property type="match status" value="2"/>
</dbReference>
<feature type="chain" id="PRO_5011497293" evidence="4">
    <location>
        <begin position="30"/>
        <end position="420"/>
    </location>
</feature>
<keyword evidence="3" id="KW-0813">Transport</keyword>
<dbReference type="SUPFAM" id="SSF53850">
    <property type="entry name" value="Periplasmic binding protein-like II"/>
    <property type="match status" value="1"/>
</dbReference>
<dbReference type="RefSeq" id="WP_177174566.1">
    <property type="nucleotide sequence ID" value="NZ_FOCI01000004.1"/>
</dbReference>
<evidence type="ECO:0000313" key="5">
    <source>
        <dbReference type="EMBL" id="SEM73968.1"/>
    </source>
</evidence>
<evidence type="ECO:0000256" key="2">
    <source>
        <dbReference type="ARBA" id="ARBA00008520"/>
    </source>
</evidence>
<dbReference type="GO" id="GO:0042597">
    <property type="term" value="C:periplasmic space"/>
    <property type="evidence" value="ECO:0007669"/>
    <property type="project" value="UniProtKB-SubCell"/>
</dbReference>
<organism evidence="5 6">
    <name type="scientific">Loktanella fryxellensis</name>
    <dbReference type="NCBI Taxonomy" id="245187"/>
    <lineage>
        <taxon>Bacteria</taxon>
        <taxon>Pseudomonadati</taxon>
        <taxon>Pseudomonadota</taxon>
        <taxon>Alphaproteobacteria</taxon>
        <taxon>Rhodobacterales</taxon>
        <taxon>Roseobacteraceae</taxon>
        <taxon>Loktanella</taxon>
    </lineage>
</organism>
<dbReference type="Proteomes" id="UP000199585">
    <property type="component" value="Unassembled WGS sequence"/>
</dbReference>
<protein>
    <submittedName>
        <fullName evidence="5">Carbohydrate ABC transporter substrate-binding protein, CUT1 family</fullName>
    </submittedName>
</protein>
<dbReference type="EMBL" id="FOCI01000004">
    <property type="protein sequence ID" value="SEM73968.1"/>
    <property type="molecule type" value="Genomic_DNA"/>
</dbReference>
<name>A0A1H8AVZ5_9RHOB</name>
<keyword evidence="6" id="KW-1185">Reference proteome</keyword>
<dbReference type="InterPro" id="IPR006059">
    <property type="entry name" value="SBP"/>
</dbReference>
<dbReference type="STRING" id="245187.SAMN04488003_10433"/>
<sequence length="420" mass="46386">MLRTSRLTGPLGTGLILTAALLGATSAMAQQRALVFNTDTSDPAPKAAFEALIADFEAEYPEIDVQVNLFDHEGYKTAIRNFLTADSPDLANWYAGNRMKPFVDAGQFMDVSDVWADNDLTTQLASAESSMTIDGKQWGVPYTYYQWGVYYNKALYEQVGAEVPETYDQFVENCQLFKDAGIDCLTTGTSQMWPAAGLFDYFNLRTNGYDFHMQLTAGEIPWTDERVRETFAQWNRLVEPGFITANAAAIDWQDAAALMSQGEAANYVMGNFAVATFRDGGMTDETLGFFPFPTINPDVERAEDAPTDTVHIPAGAKNPEDAKLFLAYLARADVQTKLNTALGQLPVNNQSTVDQNDPYLAAGFTMLSEASGLAQFFDRDATAEMAASGMEGFQEFMAYPANLEDILNRLESDRQRIYAQ</sequence>
<dbReference type="Pfam" id="PF01547">
    <property type="entry name" value="SBP_bac_1"/>
    <property type="match status" value="1"/>
</dbReference>
<comment type="subcellular location">
    <subcellularLocation>
        <location evidence="1">Periplasm</location>
    </subcellularLocation>
</comment>
<evidence type="ECO:0000256" key="1">
    <source>
        <dbReference type="ARBA" id="ARBA00004418"/>
    </source>
</evidence>
<keyword evidence="4" id="KW-0732">Signal</keyword>
<dbReference type="PANTHER" id="PTHR43649">
    <property type="entry name" value="ARABINOSE-BINDING PROTEIN-RELATED"/>
    <property type="match status" value="1"/>
</dbReference>
<dbReference type="InterPro" id="IPR050490">
    <property type="entry name" value="Bact_solute-bd_prot1"/>
</dbReference>
<dbReference type="AlphaFoldDB" id="A0A1H8AVZ5"/>
<evidence type="ECO:0000313" key="6">
    <source>
        <dbReference type="Proteomes" id="UP000199585"/>
    </source>
</evidence>
<feature type="signal peptide" evidence="4">
    <location>
        <begin position="1"/>
        <end position="29"/>
    </location>
</feature>
<gene>
    <name evidence="5" type="ORF">SAMN04488003_10433</name>
</gene>
<proteinExistence type="inferred from homology"/>
<accession>A0A1H8AVZ5</accession>